<proteinExistence type="predicted"/>
<feature type="non-terminal residue" evidence="2">
    <location>
        <position position="62"/>
    </location>
</feature>
<evidence type="ECO:0000313" key="3">
    <source>
        <dbReference type="Proteomes" id="UP000887226"/>
    </source>
</evidence>
<keyword evidence="1" id="KW-0812">Transmembrane</keyword>
<organism evidence="2 3">
    <name type="scientific">Calycina marina</name>
    <dbReference type="NCBI Taxonomy" id="1763456"/>
    <lineage>
        <taxon>Eukaryota</taxon>
        <taxon>Fungi</taxon>
        <taxon>Dikarya</taxon>
        <taxon>Ascomycota</taxon>
        <taxon>Pezizomycotina</taxon>
        <taxon>Leotiomycetes</taxon>
        <taxon>Helotiales</taxon>
        <taxon>Pezizellaceae</taxon>
        <taxon>Calycina</taxon>
    </lineage>
</organism>
<dbReference type="Proteomes" id="UP000887226">
    <property type="component" value="Unassembled WGS sequence"/>
</dbReference>
<name>A0A9P7YV16_9HELO</name>
<keyword evidence="1" id="KW-0472">Membrane</keyword>
<dbReference type="EMBL" id="MU254514">
    <property type="protein sequence ID" value="KAG9240261.1"/>
    <property type="molecule type" value="Genomic_DNA"/>
</dbReference>
<evidence type="ECO:0000256" key="1">
    <source>
        <dbReference type="SAM" id="Phobius"/>
    </source>
</evidence>
<dbReference type="AlphaFoldDB" id="A0A9P7YV16"/>
<sequence>IQDADDNSYDPVVIIYMVLAAISVVASIGLIGLSIYSVDLRLLQWTTNQRARNGQLIDERKE</sequence>
<accession>A0A9P7YV16</accession>
<gene>
    <name evidence="2" type="ORF">BJ878DRAFT_390729</name>
</gene>
<keyword evidence="3" id="KW-1185">Reference proteome</keyword>
<evidence type="ECO:0000313" key="2">
    <source>
        <dbReference type="EMBL" id="KAG9240261.1"/>
    </source>
</evidence>
<protein>
    <submittedName>
        <fullName evidence="2">Uncharacterized protein</fullName>
    </submittedName>
</protein>
<reference evidence="2" key="1">
    <citation type="journal article" date="2021" name="IMA Fungus">
        <title>Genomic characterization of three marine fungi, including Emericellopsis atlantica sp. nov. with signatures of a generalist lifestyle and marine biomass degradation.</title>
        <authorList>
            <person name="Hagestad O.C."/>
            <person name="Hou L."/>
            <person name="Andersen J.H."/>
            <person name="Hansen E.H."/>
            <person name="Altermark B."/>
            <person name="Li C."/>
            <person name="Kuhnert E."/>
            <person name="Cox R.J."/>
            <person name="Crous P.W."/>
            <person name="Spatafora J.W."/>
            <person name="Lail K."/>
            <person name="Amirebrahimi M."/>
            <person name="Lipzen A."/>
            <person name="Pangilinan J."/>
            <person name="Andreopoulos W."/>
            <person name="Hayes R.D."/>
            <person name="Ng V."/>
            <person name="Grigoriev I.V."/>
            <person name="Jackson S.A."/>
            <person name="Sutton T.D.S."/>
            <person name="Dobson A.D.W."/>
            <person name="Rama T."/>
        </authorList>
    </citation>
    <scope>NUCLEOTIDE SEQUENCE</scope>
    <source>
        <strain evidence="2">TRa3180A</strain>
    </source>
</reference>
<feature type="non-terminal residue" evidence="2">
    <location>
        <position position="1"/>
    </location>
</feature>
<keyword evidence="1" id="KW-1133">Transmembrane helix</keyword>
<comment type="caution">
    <text evidence="2">The sequence shown here is derived from an EMBL/GenBank/DDBJ whole genome shotgun (WGS) entry which is preliminary data.</text>
</comment>
<feature type="transmembrane region" description="Helical" evidence="1">
    <location>
        <begin position="13"/>
        <end position="36"/>
    </location>
</feature>
<dbReference type="OrthoDB" id="424834at2759"/>